<evidence type="ECO:0000313" key="1">
    <source>
        <dbReference type="EMBL" id="QJA76793.1"/>
    </source>
</evidence>
<dbReference type="EMBL" id="MT142244">
    <property type="protein sequence ID" value="QJA76793.1"/>
    <property type="molecule type" value="Genomic_DNA"/>
</dbReference>
<reference evidence="1" key="1">
    <citation type="submission" date="2020-03" db="EMBL/GenBank/DDBJ databases">
        <title>The deep terrestrial virosphere.</title>
        <authorList>
            <person name="Holmfeldt K."/>
            <person name="Nilsson E."/>
            <person name="Simone D."/>
            <person name="Lopez-Fernandez M."/>
            <person name="Wu X."/>
            <person name="de Brujin I."/>
            <person name="Lundin D."/>
            <person name="Andersson A."/>
            <person name="Bertilsson S."/>
            <person name="Dopson M."/>
        </authorList>
    </citation>
    <scope>NUCLEOTIDE SEQUENCE</scope>
    <source>
        <strain evidence="1">MM415A01442</strain>
    </source>
</reference>
<organism evidence="1">
    <name type="scientific">viral metagenome</name>
    <dbReference type="NCBI Taxonomy" id="1070528"/>
    <lineage>
        <taxon>unclassified sequences</taxon>
        <taxon>metagenomes</taxon>
        <taxon>organismal metagenomes</taxon>
    </lineage>
</organism>
<proteinExistence type="predicted"/>
<accession>A0A6M3K378</accession>
<protein>
    <submittedName>
        <fullName evidence="1">Uncharacterized protein</fullName>
    </submittedName>
</protein>
<gene>
    <name evidence="1" type="ORF">MM415A01442_0003</name>
</gene>
<sequence>MKMDNIKLREVILEELVQGCSFVDKCDKKCVPSDHEDCYGLVAGNIIIAINEHPELAVHTCHKCGEIIKPGYVWLASGPYPNPTRYYHEACIKESMK</sequence>
<name>A0A6M3K378_9ZZZZ</name>
<dbReference type="AlphaFoldDB" id="A0A6M3K378"/>